<gene>
    <name evidence="2" type="ORF">CAEBREN_21993</name>
</gene>
<evidence type="ECO:0000313" key="3">
    <source>
        <dbReference type="Proteomes" id="UP000008068"/>
    </source>
</evidence>
<dbReference type="AlphaFoldDB" id="G0NN26"/>
<feature type="transmembrane region" description="Helical" evidence="1">
    <location>
        <begin position="46"/>
        <end position="67"/>
    </location>
</feature>
<dbReference type="PANTHER" id="PTHR46846:SF2">
    <property type="entry name" value="G-PROTEIN COUPLED RECEPTORS FAMILY 1 PROFILE DOMAIN-CONTAINING PROTEIN"/>
    <property type="match status" value="1"/>
</dbReference>
<dbReference type="SUPFAM" id="SSF81321">
    <property type="entry name" value="Family A G protein-coupled receptor-like"/>
    <property type="match status" value="1"/>
</dbReference>
<protein>
    <recommendedName>
        <fullName evidence="4">G-protein coupled receptors family 1 profile domain-containing protein</fullName>
    </recommendedName>
</protein>
<dbReference type="Gene3D" id="1.20.1070.10">
    <property type="entry name" value="Rhodopsin 7-helix transmembrane proteins"/>
    <property type="match status" value="1"/>
</dbReference>
<keyword evidence="1" id="KW-1133">Transmembrane helix</keyword>
<dbReference type="HOGENOM" id="CLU_043715_2_1_1"/>
<keyword evidence="1" id="KW-0812">Transmembrane</keyword>
<dbReference type="Proteomes" id="UP000008068">
    <property type="component" value="Unassembled WGS sequence"/>
</dbReference>
<dbReference type="InterPro" id="IPR019427">
    <property type="entry name" value="7TM_GPCR_serpentine_rcpt_Srw"/>
</dbReference>
<dbReference type="eggNOG" id="ENOG502TJIQ">
    <property type="taxonomic scope" value="Eukaryota"/>
</dbReference>
<evidence type="ECO:0000313" key="2">
    <source>
        <dbReference type="EMBL" id="EGT34396.1"/>
    </source>
</evidence>
<name>G0NN26_CAEBE</name>
<proteinExistence type="predicted"/>
<keyword evidence="3" id="KW-1185">Reference proteome</keyword>
<feature type="transmembrane region" description="Helical" evidence="1">
    <location>
        <begin position="79"/>
        <end position="98"/>
    </location>
</feature>
<keyword evidence="1" id="KW-0472">Membrane</keyword>
<dbReference type="InParanoid" id="G0NN26"/>
<dbReference type="GO" id="GO:0008528">
    <property type="term" value="F:G protein-coupled peptide receptor activity"/>
    <property type="evidence" value="ECO:0007669"/>
    <property type="project" value="InterPro"/>
</dbReference>
<accession>G0NN26</accession>
<feature type="transmembrane region" description="Helical" evidence="1">
    <location>
        <begin position="164"/>
        <end position="188"/>
    </location>
</feature>
<dbReference type="OMA" id="EREWISR"/>
<evidence type="ECO:0000256" key="1">
    <source>
        <dbReference type="SAM" id="Phobius"/>
    </source>
</evidence>
<dbReference type="EMBL" id="GL379912">
    <property type="protein sequence ID" value="EGT34396.1"/>
    <property type="molecule type" value="Genomic_DNA"/>
</dbReference>
<evidence type="ECO:0008006" key="4">
    <source>
        <dbReference type="Google" id="ProtNLM"/>
    </source>
</evidence>
<sequence>MPDYKTYKYISEEKFFYNEYEYPFDNYVDYSTDPDIYENVLSFSGYLNLVLQVLSIFVSIFHCAVLFQKELRSTPIYILMKGICISDIFNISVEFYFAGVEREWISRIYSLSNLDCLRSDFQVINVTFEILKMIMTACRPISVTLAILMEVIRTLILIFSKAKFFSSVISARCIILLVAVTWFVYYSWNFAFITSLWYPDNLCDDPEVRERSVNFTEYVHVVPTTVADFMSTRELIEHWIRIIPSIFYPIITIEMISRLKKIHKGHKHITHSDSHENLPSLVLFMMITFTLSEGTDGIRTLILVNTHDWRTESLLIKKSLFSTEYIVQILRCFNIISHPFVCYFMSIHYRNTVKRMIGRRKRRMAVMFYLLEYENQIVVQVAPRLSIEHSNDRPRAVSISKL</sequence>
<dbReference type="PANTHER" id="PTHR46846">
    <property type="entry name" value="SERPENTINE RECEPTOR, CLASS W-RELATED"/>
    <property type="match status" value="1"/>
</dbReference>
<organism evidence="3">
    <name type="scientific">Caenorhabditis brenneri</name>
    <name type="common">Nematode worm</name>
    <dbReference type="NCBI Taxonomy" id="135651"/>
    <lineage>
        <taxon>Eukaryota</taxon>
        <taxon>Metazoa</taxon>
        <taxon>Ecdysozoa</taxon>
        <taxon>Nematoda</taxon>
        <taxon>Chromadorea</taxon>
        <taxon>Rhabditida</taxon>
        <taxon>Rhabditina</taxon>
        <taxon>Rhabditomorpha</taxon>
        <taxon>Rhabditoidea</taxon>
        <taxon>Rhabditidae</taxon>
        <taxon>Peloderinae</taxon>
        <taxon>Caenorhabditis</taxon>
    </lineage>
</organism>
<dbReference type="Pfam" id="PF10324">
    <property type="entry name" value="7TM_GPCR_Srw"/>
    <property type="match status" value="1"/>
</dbReference>
<reference evidence="3" key="1">
    <citation type="submission" date="2011-07" db="EMBL/GenBank/DDBJ databases">
        <authorList>
            <consortium name="Caenorhabditis brenneri Sequencing and Analysis Consortium"/>
            <person name="Wilson R.K."/>
        </authorList>
    </citation>
    <scope>NUCLEOTIDE SEQUENCE [LARGE SCALE GENOMIC DNA]</scope>
    <source>
        <strain evidence="3">PB2801</strain>
    </source>
</reference>